<keyword evidence="2" id="KW-1185">Reference proteome</keyword>
<reference evidence="1 2" key="1">
    <citation type="submission" date="2019-09" db="EMBL/GenBank/DDBJ databases">
        <title>Ecophysiology of the spiral-shaped methanotroph Methylospira mobilis as revealed by the complete genome sequence.</title>
        <authorList>
            <person name="Oshkin I.Y."/>
            <person name="Dedysh S.N."/>
            <person name="Miroshnikov K."/>
            <person name="Danilova O.V."/>
            <person name="Hakobyan A."/>
            <person name="Liesack W."/>
        </authorList>
    </citation>
    <scope>NUCLEOTIDE SEQUENCE [LARGE SCALE GENOMIC DNA]</scope>
    <source>
        <strain evidence="1 2">Shm1</strain>
    </source>
</reference>
<accession>A0A5Q0BHD2</accession>
<dbReference type="AlphaFoldDB" id="A0A5Q0BHD2"/>
<name>A0A5Q0BHD2_9GAMM</name>
<organism evidence="1 2">
    <name type="scientific">Candidatus Methylospira mobilis</name>
    <dbReference type="NCBI Taxonomy" id="1808979"/>
    <lineage>
        <taxon>Bacteria</taxon>
        <taxon>Pseudomonadati</taxon>
        <taxon>Pseudomonadota</taxon>
        <taxon>Gammaproteobacteria</taxon>
        <taxon>Methylococcales</taxon>
        <taxon>Methylococcaceae</taxon>
        <taxon>Candidatus Methylospira</taxon>
    </lineage>
</organism>
<evidence type="ECO:0000313" key="1">
    <source>
        <dbReference type="EMBL" id="QFY42959.1"/>
    </source>
</evidence>
<sequence>MTNENEKSEIDPFLQDAIDTLRDRELIVGDFDPETQVLAAADPNAEEEIEEALQTHDPD</sequence>
<dbReference type="EMBL" id="CP044205">
    <property type="protein sequence ID" value="QFY42959.1"/>
    <property type="molecule type" value="Genomic_DNA"/>
</dbReference>
<proteinExistence type="predicted"/>
<evidence type="ECO:0000313" key="2">
    <source>
        <dbReference type="Proteomes" id="UP000325755"/>
    </source>
</evidence>
<dbReference type="RefSeq" id="WP_153248948.1">
    <property type="nucleotide sequence ID" value="NZ_CP044205.1"/>
</dbReference>
<dbReference type="Proteomes" id="UP000325755">
    <property type="component" value="Chromosome"/>
</dbReference>
<gene>
    <name evidence="1" type="ORF">F6R98_10325</name>
</gene>
<dbReference type="InParanoid" id="A0A5Q0BHD2"/>
<dbReference type="KEGG" id="mmob:F6R98_10325"/>
<protein>
    <submittedName>
        <fullName evidence="1">Uncharacterized protein</fullName>
    </submittedName>
</protein>